<dbReference type="Proteomes" id="UP000179284">
    <property type="component" value="Chromosome I"/>
</dbReference>
<proteinExistence type="predicted"/>
<organism evidence="1 2">
    <name type="scientific">Butyrivibrio hungatei</name>
    <dbReference type="NCBI Taxonomy" id="185008"/>
    <lineage>
        <taxon>Bacteria</taxon>
        <taxon>Bacillati</taxon>
        <taxon>Bacillota</taxon>
        <taxon>Clostridia</taxon>
        <taxon>Lachnospirales</taxon>
        <taxon>Lachnospiraceae</taxon>
        <taxon>Butyrivibrio</taxon>
    </lineage>
</organism>
<keyword evidence="2" id="KW-1185">Reference proteome</keyword>
<dbReference type="AlphaFoldDB" id="A0A1D9P0C0"/>
<reference evidence="2" key="1">
    <citation type="submission" date="2016-10" db="EMBL/GenBank/DDBJ databases">
        <title>The complete genome sequence of the rumen bacterium Butyrivibrio hungatei MB2003.</title>
        <authorList>
            <person name="Palevich N."/>
            <person name="Kelly W.J."/>
            <person name="Leahy S.C."/>
            <person name="Altermann E."/>
            <person name="Rakonjac J."/>
            <person name="Attwood G.T."/>
        </authorList>
    </citation>
    <scope>NUCLEOTIDE SEQUENCE [LARGE SCALE GENOMIC DNA]</scope>
    <source>
        <strain evidence="2">MB2003</strain>
    </source>
</reference>
<accession>A0A1D9P0C0</accession>
<dbReference type="EMBL" id="CP017831">
    <property type="protein sequence ID" value="AOZ96037.1"/>
    <property type="molecule type" value="Genomic_DNA"/>
</dbReference>
<dbReference type="RefSeq" id="WP_071175758.1">
    <property type="nucleotide sequence ID" value="NZ_CP017831.1"/>
</dbReference>
<sequence length="165" mass="19600">MTQEEAKRIYLKNGCSAFFMARGEDRYEEFREMHIPKEKLEEWATEYLKGCIDKISVKETRDNFSSANLVIGEHHTRDNLNVFIDMLQNLKFDNEVTPYAVCYSILGMRNLKVNCGILDYAKESKDEELYRSLLEFTRVLIEKIQIDDEKKQIIDEMKELLSYYK</sequence>
<protein>
    <submittedName>
        <fullName evidence="1">Uncharacterized protein</fullName>
    </submittedName>
</protein>
<name>A0A1D9P0C0_9FIRM</name>
<dbReference type="KEGG" id="bhu:bhn_I1003"/>
<gene>
    <name evidence="1" type="ORF">bhn_I1003</name>
</gene>
<evidence type="ECO:0000313" key="2">
    <source>
        <dbReference type="Proteomes" id="UP000179284"/>
    </source>
</evidence>
<evidence type="ECO:0000313" key="1">
    <source>
        <dbReference type="EMBL" id="AOZ96037.1"/>
    </source>
</evidence>
<dbReference type="OrthoDB" id="2002882at2"/>